<dbReference type="PANTHER" id="PTHR31668:SF26">
    <property type="entry name" value="GLUCOSE TRANSPORT TRANSCRIPTION REGULATOR RGT1-RELATED"/>
    <property type="match status" value="1"/>
</dbReference>
<gene>
    <name evidence="8" type="ORF">T310_0179</name>
</gene>
<dbReference type="STRING" id="1408163.A0A0F4Z7G1"/>
<dbReference type="AlphaFoldDB" id="A0A0F4Z7G1"/>
<dbReference type="Proteomes" id="UP000053958">
    <property type="component" value="Unassembled WGS sequence"/>
</dbReference>
<dbReference type="GO" id="GO:0008270">
    <property type="term" value="F:zinc ion binding"/>
    <property type="evidence" value="ECO:0007669"/>
    <property type="project" value="InterPro"/>
</dbReference>
<feature type="compositionally biased region" description="Low complexity" evidence="6">
    <location>
        <begin position="787"/>
        <end position="800"/>
    </location>
</feature>
<keyword evidence="9" id="KW-1185">Reference proteome</keyword>
<proteinExistence type="predicted"/>
<evidence type="ECO:0000313" key="8">
    <source>
        <dbReference type="EMBL" id="KKA25793.1"/>
    </source>
</evidence>
<feature type="region of interest" description="Disordered" evidence="6">
    <location>
        <begin position="714"/>
        <end position="770"/>
    </location>
</feature>
<dbReference type="EMBL" id="LASV01000012">
    <property type="protein sequence ID" value="KKA25793.1"/>
    <property type="molecule type" value="Genomic_DNA"/>
</dbReference>
<evidence type="ECO:0000256" key="4">
    <source>
        <dbReference type="ARBA" id="ARBA00023163"/>
    </source>
</evidence>
<comment type="caution">
    <text evidence="8">The sequence shown here is derived from an EMBL/GenBank/DDBJ whole genome shotgun (WGS) entry which is preliminary data.</text>
</comment>
<feature type="region of interest" description="Disordered" evidence="6">
    <location>
        <begin position="278"/>
        <end position="303"/>
    </location>
</feature>
<reference evidence="8 9" key="1">
    <citation type="submission" date="2015-04" db="EMBL/GenBank/DDBJ databases">
        <authorList>
            <person name="Heijne W.H."/>
            <person name="Fedorova N.D."/>
            <person name="Nierman W.C."/>
            <person name="Vollebregt A.W."/>
            <person name="Zhao Z."/>
            <person name="Wu L."/>
            <person name="Kumar M."/>
            <person name="Stam H."/>
            <person name="van den Berg M.A."/>
            <person name="Pel H.J."/>
        </authorList>
    </citation>
    <scope>NUCLEOTIDE SEQUENCE [LARGE SCALE GENOMIC DNA]</scope>
    <source>
        <strain evidence="8 9">CBS 393.64</strain>
    </source>
</reference>
<dbReference type="PROSITE" id="PS00463">
    <property type="entry name" value="ZN2_CY6_FUNGAL_1"/>
    <property type="match status" value="1"/>
</dbReference>
<evidence type="ECO:0000313" key="9">
    <source>
        <dbReference type="Proteomes" id="UP000053958"/>
    </source>
</evidence>
<evidence type="ECO:0000256" key="1">
    <source>
        <dbReference type="ARBA" id="ARBA00022723"/>
    </source>
</evidence>
<dbReference type="InterPro" id="IPR001138">
    <property type="entry name" value="Zn2Cys6_DnaBD"/>
</dbReference>
<sequence length="847" mass="92126">MPPAPSYPSPNAAQMSQGTMQYYNRQLTADELLSAELSRETAGANLGDSSSNGLHHGQPMVLGPSNPGASEMGRASSAEQQHGNMIPFPPNQQVGVDPNHDLSYGDQSARRKRSKVSRACDECRRKKVRCDATSESGVETCSNCRRLGVACQFSRVPMKRGPSKGYIKELAERLNTLESQMQPSMAHHEMQYQPMNDVSSPRGYHDFSPPMDGSLLGRKRTYSMSEGLHGSAFPQPTFAPRVQQASVGETATTNPESYNLFNMNLPTNKISHPFWTASQQEQGEATGENAEPEVGAVSQPAREDTVPVQVDEGALNAYYQKIHPIIPILPNSKDRFLEILHQCSRSLQEVFLHSFYAVTHTNFGRVESSFQNVSSMNDAQDLLYAHLREASALRSTAVNFIWLQTLQLMVMDCDARGPDNLRGKNGLPKSFLTESLARLAYDIAHHFGQVKNRNLDPHEVDSDANLARRGWVVSSILCRWHNAGMGERDTMGGVWHEIGVPSDLKLLGLAPTQLAAYSTILPPVMELILTEEEYANPGIKRLFKAVLISQLNRALDVERAHTESDEANVPEGYLQALGPQVYWTLNLLMSRHLYVFTPYEVLHSAEAVVKEMHKDVSNRLSSPIDMHSLVLATLTLLEGSQLPLFSSFCWEVLAKVEEILDRREKATAEAGEFENLFATPAWDSCLRSWIADKRPHDQTGASQISTANANADANANANTNVNTNTNTNTNANANTNTNANANTNANTNANANANANSGSSAPPPIVGPNEQRSLQHLADLAVGAEGAAAANASSPPATTAGGEGSAAGGTTASAIASLQSQLQAYVDFSLAIKRGYLKVIARGPGKR</sequence>
<feature type="compositionally biased region" description="Low complexity" evidence="6">
    <location>
        <begin position="714"/>
        <end position="756"/>
    </location>
</feature>
<evidence type="ECO:0000256" key="5">
    <source>
        <dbReference type="ARBA" id="ARBA00023242"/>
    </source>
</evidence>
<dbReference type="GO" id="GO:0003677">
    <property type="term" value="F:DNA binding"/>
    <property type="evidence" value="ECO:0007669"/>
    <property type="project" value="UniProtKB-KW"/>
</dbReference>
<evidence type="ECO:0000256" key="3">
    <source>
        <dbReference type="ARBA" id="ARBA00023125"/>
    </source>
</evidence>
<evidence type="ECO:0000256" key="2">
    <source>
        <dbReference type="ARBA" id="ARBA00023015"/>
    </source>
</evidence>
<evidence type="ECO:0000256" key="6">
    <source>
        <dbReference type="SAM" id="MobiDB-lite"/>
    </source>
</evidence>
<keyword evidence="4" id="KW-0804">Transcription</keyword>
<dbReference type="RefSeq" id="XP_013332405.1">
    <property type="nucleotide sequence ID" value="XM_013476951.1"/>
</dbReference>
<dbReference type="Gene3D" id="4.10.240.10">
    <property type="entry name" value="Zn(2)-C6 fungal-type DNA-binding domain"/>
    <property type="match status" value="1"/>
</dbReference>
<dbReference type="Pfam" id="PF00172">
    <property type="entry name" value="Zn_clus"/>
    <property type="match status" value="1"/>
</dbReference>
<feature type="region of interest" description="Disordered" evidence="6">
    <location>
        <begin position="34"/>
        <end position="117"/>
    </location>
</feature>
<keyword evidence="5" id="KW-0539">Nucleus</keyword>
<dbReference type="CDD" id="cd00067">
    <property type="entry name" value="GAL4"/>
    <property type="match status" value="1"/>
</dbReference>
<dbReference type="GO" id="GO:0000981">
    <property type="term" value="F:DNA-binding transcription factor activity, RNA polymerase II-specific"/>
    <property type="evidence" value="ECO:0007669"/>
    <property type="project" value="InterPro"/>
</dbReference>
<dbReference type="PROSITE" id="PS50048">
    <property type="entry name" value="ZN2_CY6_FUNGAL_2"/>
    <property type="match status" value="1"/>
</dbReference>
<keyword evidence="3" id="KW-0238">DNA-binding</keyword>
<feature type="domain" description="Zn(2)-C6 fungal-type" evidence="7">
    <location>
        <begin position="119"/>
        <end position="153"/>
    </location>
</feature>
<dbReference type="SMART" id="SM00066">
    <property type="entry name" value="GAL4"/>
    <property type="match status" value="1"/>
</dbReference>
<dbReference type="CDD" id="cd12148">
    <property type="entry name" value="fungal_TF_MHR"/>
    <property type="match status" value="1"/>
</dbReference>
<evidence type="ECO:0000259" key="7">
    <source>
        <dbReference type="PROSITE" id="PS50048"/>
    </source>
</evidence>
<dbReference type="InterPro" id="IPR050797">
    <property type="entry name" value="Carb_Metab_Trans_Reg"/>
</dbReference>
<keyword evidence="1" id="KW-0479">Metal-binding</keyword>
<keyword evidence="2" id="KW-0805">Transcription regulation</keyword>
<dbReference type="GeneID" id="25312234"/>
<dbReference type="SUPFAM" id="SSF57701">
    <property type="entry name" value="Zn2/Cys6 DNA-binding domain"/>
    <property type="match status" value="1"/>
</dbReference>
<name>A0A0F4Z7G1_RASE3</name>
<organism evidence="8 9">
    <name type="scientific">Rasamsonia emersonii (strain ATCC 16479 / CBS 393.64 / IMI 116815)</name>
    <dbReference type="NCBI Taxonomy" id="1408163"/>
    <lineage>
        <taxon>Eukaryota</taxon>
        <taxon>Fungi</taxon>
        <taxon>Dikarya</taxon>
        <taxon>Ascomycota</taxon>
        <taxon>Pezizomycotina</taxon>
        <taxon>Eurotiomycetes</taxon>
        <taxon>Eurotiomycetidae</taxon>
        <taxon>Eurotiales</taxon>
        <taxon>Trichocomaceae</taxon>
        <taxon>Rasamsonia</taxon>
    </lineage>
</organism>
<feature type="region of interest" description="Disordered" evidence="6">
    <location>
        <begin position="787"/>
        <end position="809"/>
    </location>
</feature>
<dbReference type="InterPro" id="IPR036864">
    <property type="entry name" value="Zn2-C6_fun-type_DNA-bd_sf"/>
</dbReference>
<dbReference type="OrthoDB" id="5426978at2759"/>
<protein>
    <submittedName>
        <fullName evidence="8">C6 finger domain protein</fullName>
    </submittedName>
</protein>
<dbReference type="PANTHER" id="PTHR31668">
    <property type="entry name" value="GLUCOSE TRANSPORT TRANSCRIPTION REGULATOR RGT1-RELATED-RELATED"/>
    <property type="match status" value="1"/>
</dbReference>
<accession>A0A0F4Z7G1</accession>